<comment type="caution">
    <text evidence="14">The sequence shown here is derived from an EMBL/GenBank/DDBJ whole genome shotgun (WGS) entry which is preliminary data.</text>
</comment>
<dbReference type="AlphaFoldDB" id="A0A9D9DDZ2"/>
<dbReference type="Pfam" id="PF02768">
    <property type="entry name" value="DNA_pol3_beta_3"/>
    <property type="match status" value="1"/>
</dbReference>
<feature type="domain" description="DNA polymerase III beta sliding clamp C-terminal" evidence="13">
    <location>
        <begin position="253"/>
        <end position="371"/>
    </location>
</feature>
<dbReference type="NCBIfam" id="TIGR00663">
    <property type="entry name" value="dnan"/>
    <property type="match status" value="1"/>
</dbReference>
<dbReference type="CDD" id="cd00140">
    <property type="entry name" value="beta_clamp"/>
    <property type="match status" value="1"/>
</dbReference>
<evidence type="ECO:0000256" key="3">
    <source>
        <dbReference type="ARBA" id="ARBA00021035"/>
    </source>
</evidence>
<sequence>MRFNIDRIQFAKALLNTNKAISSRSPMPVLSNFKLDLNEKGLEITGTDGAITIKTTVPYMIGERNIITNPVPGAVLINADYLCKAIGKMQGETITLDVIDDTVAKITDGKTHYTPNCLSADEYPDIALTPVGQSFTVDQGDFCSLIESCVYAADTKVTKEPTLVAINFTLADGKLKAVATDTARVATKVIDVNSEERITANIPARSLQSILSLLQTATKIDVCISNKQALFSFDNSVISTRLVSGAYPNLSAAFPKTFNYTLQVSAQEFLAALDRVAFISNEATSSVRLLMSDERVELSAKNRENGSASESIDNFRFVGSRVEVPINPVLVADAIKVLKSDDVILCFYSESKPFVVKNPQDESAIELITPIHAY</sequence>
<comment type="function">
    <text evidence="10">Confers DNA tethering and processivity to DNA polymerases and other proteins. Acts as a clamp, forming a ring around DNA (a reaction catalyzed by the clamp-loading complex) which diffuses in an ATP-independent manner freely and bidirectionally along dsDNA. Initially characterized for its ability to contact the catalytic subunit of DNA polymerase III (Pol III), a complex, multichain enzyme responsible for most of the replicative synthesis in bacteria; Pol III exhibits 3'-5' exonuclease proofreading activity. The beta chain is required for initiation of replication as well as for processivity of DNA replication.</text>
</comment>
<keyword evidence="7 10" id="KW-0235">DNA replication</keyword>
<dbReference type="InterPro" id="IPR046938">
    <property type="entry name" value="DNA_clamp_sf"/>
</dbReference>
<dbReference type="PANTHER" id="PTHR30478">
    <property type="entry name" value="DNA POLYMERASE III SUBUNIT BETA"/>
    <property type="match status" value="1"/>
</dbReference>
<evidence type="ECO:0000256" key="9">
    <source>
        <dbReference type="ARBA" id="ARBA00023125"/>
    </source>
</evidence>
<dbReference type="EMBL" id="JADINA010000011">
    <property type="protein sequence ID" value="MBO8425964.1"/>
    <property type="molecule type" value="Genomic_DNA"/>
</dbReference>
<dbReference type="GO" id="GO:0008408">
    <property type="term" value="F:3'-5' exonuclease activity"/>
    <property type="evidence" value="ECO:0007669"/>
    <property type="project" value="InterPro"/>
</dbReference>
<dbReference type="InterPro" id="IPR022635">
    <property type="entry name" value="DNA_polIII_beta_C"/>
</dbReference>
<reference evidence="14" key="2">
    <citation type="journal article" date="2021" name="PeerJ">
        <title>Extensive microbial diversity within the chicken gut microbiome revealed by metagenomics and culture.</title>
        <authorList>
            <person name="Gilroy R."/>
            <person name="Ravi A."/>
            <person name="Getino M."/>
            <person name="Pursley I."/>
            <person name="Horton D.L."/>
            <person name="Alikhan N.F."/>
            <person name="Baker D."/>
            <person name="Gharbi K."/>
            <person name="Hall N."/>
            <person name="Watson M."/>
            <person name="Adriaenssens E.M."/>
            <person name="Foster-Nyarko E."/>
            <person name="Jarju S."/>
            <person name="Secka A."/>
            <person name="Antonio M."/>
            <person name="Oren A."/>
            <person name="Chaudhuri R.R."/>
            <person name="La Ragione R."/>
            <person name="Hildebrand F."/>
            <person name="Pallen M.J."/>
        </authorList>
    </citation>
    <scope>NUCLEOTIDE SEQUENCE</scope>
    <source>
        <strain evidence="14">17113</strain>
    </source>
</reference>
<dbReference type="GO" id="GO:0009360">
    <property type="term" value="C:DNA polymerase III complex"/>
    <property type="evidence" value="ECO:0007669"/>
    <property type="project" value="InterPro"/>
</dbReference>
<dbReference type="GO" id="GO:0003887">
    <property type="term" value="F:DNA-directed DNA polymerase activity"/>
    <property type="evidence" value="ECO:0007669"/>
    <property type="project" value="UniProtKB-UniRule"/>
</dbReference>
<evidence type="ECO:0000313" key="14">
    <source>
        <dbReference type="EMBL" id="MBO8425964.1"/>
    </source>
</evidence>
<evidence type="ECO:0000256" key="1">
    <source>
        <dbReference type="ARBA" id="ARBA00004496"/>
    </source>
</evidence>
<evidence type="ECO:0000313" key="15">
    <source>
        <dbReference type="Proteomes" id="UP000823634"/>
    </source>
</evidence>
<evidence type="ECO:0000259" key="12">
    <source>
        <dbReference type="Pfam" id="PF02767"/>
    </source>
</evidence>
<dbReference type="Pfam" id="PF00712">
    <property type="entry name" value="DNA_pol3_beta"/>
    <property type="match status" value="1"/>
</dbReference>
<reference evidence="14" key="1">
    <citation type="submission" date="2020-10" db="EMBL/GenBank/DDBJ databases">
        <authorList>
            <person name="Gilroy R."/>
        </authorList>
    </citation>
    <scope>NUCLEOTIDE SEQUENCE</scope>
    <source>
        <strain evidence="14">17113</strain>
    </source>
</reference>
<dbReference type="InterPro" id="IPR022637">
    <property type="entry name" value="DNA_polIII_beta_cen"/>
</dbReference>
<name>A0A9D9DDZ2_9FIRM</name>
<comment type="similarity">
    <text evidence="2 10">Belongs to the beta sliding clamp family.</text>
</comment>
<keyword evidence="9" id="KW-0238">DNA-binding</keyword>
<keyword evidence="6 10" id="KW-0548">Nucleotidyltransferase</keyword>
<dbReference type="PIRSF" id="PIRSF000804">
    <property type="entry name" value="DNA_pol_III_b"/>
    <property type="match status" value="1"/>
</dbReference>
<dbReference type="PANTHER" id="PTHR30478:SF0">
    <property type="entry name" value="BETA SLIDING CLAMP"/>
    <property type="match status" value="1"/>
</dbReference>
<dbReference type="GO" id="GO:0006271">
    <property type="term" value="P:DNA strand elongation involved in DNA replication"/>
    <property type="evidence" value="ECO:0007669"/>
    <property type="project" value="TreeGrafter"/>
</dbReference>
<dbReference type="Proteomes" id="UP000823634">
    <property type="component" value="Unassembled WGS sequence"/>
</dbReference>
<proteinExistence type="inferred from homology"/>
<dbReference type="GO" id="GO:0005737">
    <property type="term" value="C:cytoplasm"/>
    <property type="evidence" value="ECO:0007669"/>
    <property type="project" value="UniProtKB-SubCell"/>
</dbReference>
<comment type="subcellular location">
    <subcellularLocation>
        <location evidence="1 10">Cytoplasm</location>
    </subcellularLocation>
</comment>
<dbReference type="GO" id="GO:0003677">
    <property type="term" value="F:DNA binding"/>
    <property type="evidence" value="ECO:0007669"/>
    <property type="project" value="UniProtKB-UniRule"/>
</dbReference>
<dbReference type="SUPFAM" id="SSF55979">
    <property type="entry name" value="DNA clamp"/>
    <property type="match status" value="3"/>
</dbReference>
<dbReference type="InterPro" id="IPR022634">
    <property type="entry name" value="DNA_polIII_beta_N"/>
</dbReference>
<gene>
    <name evidence="14" type="primary">dnaN</name>
    <name evidence="14" type="ORF">IAC61_01410</name>
</gene>
<dbReference type="SMART" id="SM00480">
    <property type="entry name" value="POL3Bc"/>
    <property type="match status" value="1"/>
</dbReference>
<evidence type="ECO:0000259" key="11">
    <source>
        <dbReference type="Pfam" id="PF00712"/>
    </source>
</evidence>
<feature type="domain" description="DNA polymerase III beta sliding clamp N-terminal" evidence="11">
    <location>
        <begin position="1"/>
        <end position="126"/>
    </location>
</feature>
<evidence type="ECO:0000256" key="8">
    <source>
        <dbReference type="ARBA" id="ARBA00022932"/>
    </source>
</evidence>
<keyword evidence="8 10" id="KW-0239">DNA-directed DNA polymerase</keyword>
<evidence type="ECO:0000256" key="10">
    <source>
        <dbReference type="PIRNR" id="PIRNR000804"/>
    </source>
</evidence>
<dbReference type="Gene3D" id="3.70.10.10">
    <property type="match status" value="1"/>
</dbReference>
<feature type="domain" description="DNA polymerase III beta sliding clamp central" evidence="12">
    <location>
        <begin position="137"/>
        <end position="249"/>
    </location>
</feature>
<accession>A0A9D9DDZ2</accession>
<evidence type="ECO:0000256" key="7">
    <source>
        <dbReference type="ARBA" id="ARBA00022705"/>
    </source>
</evidence>
<keyword evidence="4 10" id="KW-0963">Cytoplasm</keyword>
<evidence type="ECO:0000259" key="13">
    <source>
        <dbReference type="Pfam" id="PF02768"/>
    </source>
</evidence>
<evidence type="ECO:0000256" key="5">
    <source>
        <dbReference type="ARBA" id="ARBA00022679"/>
    </source>
</evidence>
<keyword evidence="5 10" id="KW-0808">Transferase</keyword>
<protein>
    <recommendedName>
        <fullName evidence="3 10">Beta sliding clamp</fullName>
    </recommendedName>
</protein>
<comment type="subunit">
    <text evidence="10">Forms a ring-shaped head-to-tail homodimer around DNA.</text>
</comment>
<organism evidence="14 15">
    <name type="scientific">Candidatus Alloenteromonas pullistercoris</name>
    <dbReference type="NCBI Taxonomy" id="2840785"/>
    <lineage>
        <taxon>Bacteria</taxon>
        <taxon>Bacillati</taxon>
        <taxon>Bacillota</taxon>
        <taxon>Bacillota incertae sedis</taxon>
        <taxon>Candidatus Alloenteromonas</taxon>
    </lineage>
</organism>
<dbReference type="Gene3D" id="3.10.150.10">
    <property type="entry name" value="DNA Polymerase III, subunit A, domain 2"/>
    <property type="match status" value="1"/>
</dbReference>
<dbReference type="Pfam" id="PF02767">
    <property type="entry name" value="DNA_pol3_beta_2"/>
    <property type="match status" value="1"/>
</dbReference>
<evidence type="ECO:0000256" key="2">
    <source>
        <dbReference type="ARBA" id="ARBA00010752"/>
    </source>
</evidence>
<dbReference type="InterPro" id="IPR001001">
    <property type="entry name" value="DNA_polIII_beta"/>
</dbReference>
<evidence type="ECO:0000256" key="4">
    <source>
        <dbReference type="ARBA" id="ARBA00022490"/>
    </source>
</evidence>
<evidence type="ECO:0000256" key="6">
    <source>
        <dbReference type="ARBA" id="ARBA00022695"/>
    </source>
</evidence>